<evidence type="ECO:0000256" key="4">
    <source>
        <dbReference type="ARBA" id="ARBA00022741"/>
    </source>
</evidence>
<comment type="caution">
    <text evidence="10">The sequence shown here is derived from an EMBL/GenBank/DDBJ whole genome shotgun (WGS) entry which is preliminary data.</text>
</comment>
<gene>
    <name evidence="10" type="ORF">DI09_65p40</name>
</gene>
<dbReference type="HOGENOM" id="CLU_000022_3_6_1"/>
<evidence type="ECO:0000259" key="8">
    <source>
        <dbReference type="Pfam" id="PF13193"/>
    </source>
</evidence>
<dbReference type="InterPro" id="IPR045851">
    <property type="entry name" value="AMP-bd_C_sf"/>
</dbReference>
<dbReference type="PANTHER" id="PTHR24095:SF14">
    <property type="entry name" value="ACETYL-COENZYME A SYNTHETASE 1"/>
    <property type="match status" value="1"/>
</dbReference>
<dbReference type="InterPro" id="IPR032387">
    <property type="entry name" value="ACAS_N"/>
</dbReference>
<feature type="domain" description="AMP-dependent synthetase/ligase" evidence="7">
    <location>
        <begin position="172"/>
        <end position="551"/>
    </location>
</feature>
<dbReference type="NCBIfam" id="NF001208">
    <property type="entry name" value="PRK00174.1"/>
    <property type="match status" value="1"/>
</dbReference>
<comment type="similarity">
    <text evidence="1">Belongs to the ATP-dependent AMP-binding enzyme family.</text>
</comment>
<feature type="transmembrane region" description="Helical" evidence="6">
    <location>
        <begin position="12"/>
        <end position="32"/>
    </location>
</feature>
<evidence type="ECO:0000256" key="6">
    <source>
        <dbReference type="SAM" id="Phobius"/>
    </source>
</evidence>
<proteinExistence type="inferred from homology"/>
<accession>A0A098VS42</accession>
<dbReference type="GO" id="GO:0006085">
    <property type="term" value="P:acetyl-CoA biosynthetic process"/>
    <property type="evidence" value="ECO:0007669"/>
    <property type="project" value="TreeGrafter"/>
</dbReference>
<keyword evidence="6" id="KW-0472">Membrane</keyword>
<keyword evidence="6" id="KW-0812">Transmembrane</keyword>
<evidence type="ECO:0000256" key="2">
    <source>
        <dbReference type="ARBA" id="ARBA00013275"/>
    </source>
</evidence>
<organism evidence="10 11">
    <name type="scientific">Mitosporidium daphniae</name>
    <dbReference type="NCBI Taxonomy" id="1485682"/>
    <lineage>
        <taxon>Eukaryota</taxon>
        <taxon>Fungi</taxon>
        <taxon>Fungi incertae sedis</taxon>
        <taxon>Microsporidia</taxon>
        <taxon>Mitosporidium</taxon>
    </lineage>
</organism>
<dbReference type="Pfam" id="PF13193">
    <property type="entry name" value="AMP-binding_C"/>
    <property type="match status" value="1"/>
</dbReference>
<dbReference type="Proteomes" id="UP000029725">
    <property type="component" value="Unassembled WGS sequence"/>
</dbReference>
<reference evidence="10 11" key="1">
    <citation type="submission" date="2014-04" db="EMBL/GenBank/DDBJ databases">
        <title>A new species of microsporidia sheds light on the evolution of extreme parasitism.</title>
        <authorList>
            <person name="Haag K.L."/>
            <person name="James T.Y."/>
            <person name="Larsson R."/>
            <person name="Schaer T.M."/>
            <person name="Refardt D."/>
            <person name="Pombert J.-F."/>
            <person name="Ebert D."/>
        </authorList>
    </citation>
    <scope>NUCLEOTIDE SEQUENCE [LARGE SCALE GENOMIC DNA]</scope>
    <source>
        <strain evidence="10 11">UGP3</strain>
        <tissue evidence="10">Spores</tissue>
    </source>
</reference>
<name>A0A098VS42_9MICR</name>
<dbReference type="InterPro" id="IPR042099">
    <property type="entry name" value="ANL_N_sf"/>
</dbReference>
<keyword evidence="5" id="KW-0067">ATP-binding</keyword>
<evidence type="ECO:0000256" key="1">
    <source>
        <dbReference type="ARBA" id="ARBA00006432"/>
    </source>
</evidence>
<dbReference type="Pfam" id="PF00501">
    <property type="entry name" value="AMP-binding"/>
    <property type="match status" value="1"/>
</dbReference>
<dbReference type="Gene3D" id="3.30.300.30">
    <property type="match status" value="1"/>
</dbReference>
<dbReference type="RefSeq" id="XP_013236995.1">
    <property type="nucleotide sequence ID" value="XM_013381541.1"/>
</dbReference>
<dbReference type="GO" id="GO:0003987">
    <property type="term" value="F:acetate-CoA ligase activity"/>
    <property type="evidence" value="ECO:0007669"/>
    <property type="project" value="UniProtKB-EC"/>
</dbReference>
<feature type="domain" description="AMP-binding enzyme C-terminal" evidence="8">
    <location>
        <begin position="637"/>
        <end position="722"/>
    </location>
</feature>
<dbReference type="VEuPathDB" id="MicrosporidiaDB:DI09_65p40"/>
<dbReference type="GeneID" id="25260556"/>
<evidence type="ECO:0000313" key="10">
    <source>
        <dbReference type="EMBL" id="KGG50556.1"/>
    </source>
</evidence>
<dbReference type="AlphaFoldDB" id="A0A098VS42"/>
<dbReference type="EMBL" id="JMKJ01000574">
    <property type="protein sequence ID" value="KGG50556.1"/>
    <property type="molecule type" value="Genomic_DNA"/>
</dbReference>
<protein>
    <recommendedName>
        <fullName evidence="2">acetate--CoA ligase</fullName>
        <ecNumber evidence="2">6.2.1.1</ecNumber>
    </recommendedName>
</protein>
<feature type="domain" description="Acetyl-coenzyme A synthetase N-terminal" evidence="9">
    <location>
        <begin position="75"/>
        <end position="110"/>
    </location>
</feature>
<dbReference type="InterPro" id="IPR020845">
    <property type="entry name" value="AMP-binding_CS"/>
</dbReference>
<evidence type="ECO:0000256" key="5">
    <source>
        <dbReference type="ARBA" id="ARBA00022840"/>
    </source>
</evidence>
<dbReference type="GO" id="GO:0005524">
    <property type="term" value="F:ATP binding"/>
    <property type="evidence" value="ECO:0007669"/>
    <property type="project" value="UniProtKB-KW"/>
</dbReference>
<evidence type="ECO:0000259" key="7">
    <source>
        <dbReference type="Pfam" id="PF00501"/>
    </source>
</evidence>
<evidence type="ECO:0000256" key="3">
    <source>
        <dbReference type="ARBA" id="ARBA00022598"/>
    </source>
</evidence>
<evidence type="ECO:0000313" key="11">
    <source>
        <dbReference type="Proteomes" id="UP000029725"/>
    </source>
</evidence>
<sequence>MPTKGGWPLITGRMMPVLISVLIVGISSILVIHKPWTEKEMSHSRKVRSAVMHQCMDANLKNADFPSPPISFEDYKKWYSFSLSHNSEFWGKMGRDLLYWNKPFTKVLGQGGAYSFNGSTEFSNKNASVSFQDKQENQQDPSKNLCADATKFEQITWFEDGELNICYNVLDVHAHSNADKIALIWEADEPNTGVSITFGELLAQVCQLSNLISRKFPYLKPGIDVVTIYMSMVPQAVVAMLACARLGLIHNVVFAGFSAEALAERISDANSQLVITTDFGLRGNRRIATKDTVDLALSFLPPGLVKHVLVAQRNISNAASCNLIDGRDLLWNDVVPLEEKTFTPRSVCSEHPLFVLYTSGSTGKPKGVLHTSAGYLLYAKLTAKYVFDLQKDDVFGCMADIGWITGHSYVVYGPLSNGVTHPDISDAISLLVWIVADLFCRQMAEKHRLTQLYTAPTVIRLLKAHGDKHIEGYDLSSLKILGSVGEPIHADTWQWFYDVVGKGKCTLVDTYWQTETGGIVITALPGGMPVMPGSASLPFFGIEPTLMSSSSEETNHNGGCSEKVESGILTFARPWPGMARTVLNDYSRYLSAYLKPYPGYFFTGDGANKESSNGLFILTGRVDDVINVSGHRLSSREIESALMKHYCVSESAVIGEEDPITGQSITVVVGLKAYPQKPTIEAELKDVVRKAIGPIATPKCVVVLSESSLTSAGGLPKTRSGKIMRRVLRIILHECRSWHASHEKLLQKQADFLASFYSHLYQRLGDLSTLNNPRYLMAHAI</sequence>
<dbReference type="OrthoDB" id="1706066at2759"/>
<dbReference type="GO" id="GO:0005829">
    <property type="term" value="C:cytosol"/>
    <property type="evidence" value="ECO:0007669"/>
    <property type="project" value="TreeGrafter"/>
</dbReference>
<dbReference type="PROSITE" id="PS00455">
    <property type="entry name" value="AMP_BINDING"/>
    <property type="match status" value="1"/>
</dbReference>
<dbReference type="InterPro" id="IPR025110">
    <property type="entry name" value="AMP-bd_C"/>
</dbReference>
<dbReference type="SUPFAM" id="SSF56801">
    <property type="entry name" value="Acetyl-CoA synthetase-like"/>
    <property type="match status" value="1"/>
</dbReference>
<keyword evidence="11" id="KW-1185">Reference proteome</keyword>
<evidence type="ECO:0000259" key="9">
    <source>
        <dbReference type="Pfam" id="PF16177"/>
    </source>
</evidence>
<dbReference type="EC" id="6.2.1.1" evidence="2"/>
<keyword evidence="4" id="KW-0547">Nucleotide-binding</keyword>
<dbReference type="Pfam" id="PF16177">
    <property type="entry name" value="ACAS_N"/>
    <property type="match status" value="1"/>
</dbReference>
<keyword evidence="6" id="KW-1133">Transmembrane helix</keyword>
<dbReference type="PANTHER" id="PTHR24095">
    <property type="entry name" value="ACETYL-COENZYME A SYNTHETASE"/>
    <property type="match status" value="1"/>
</dbReference>
<dbReference type="Gene3D" id="3.40.50.12780">
    <property type="entry name" value="N-terminal domain of ligase-like"/>
    <property type="match status" value="1"/>
</dbReference>
<keyword evidence="3" id="KW-0436">Ligase</keyword>
<dbReference type="InterPro" id="IPR000873">
    <property type="entry name" value="AMP-dep_synth/lig_dom"/>
</dbReference>